<dbReference type="SUPFAM" id="SSF53474">
    <property type="entry name" value="alpha/beta-Hydrolases"/>
    <property type="match status" value="1"/>
</dbReference>
<dbReference type="EMBL" id="SMYO01000003">
    <property type="protein sequence ID" value="TDK63107.1"/>
    <property type="molecule type" value="Genomic_DNA"/>
</dbReference>
<name>A0A4R5VVQ1_9BACI</name>
<reference evidence="4" key="2">
    <citation type="submission" date="2023-08" db="EMBL/GenBank/DDBJ databases">
        <title>Nitrogen cycling bacteria in agricultural field soils.</title>
        <authorList>
            <person name="Jang J."/>
        </authorList>
    </citation>
    <scope>NUCLEOTIDE SEQUENCE</scope>
    <source>
        <strain evidence="4">PS3-36</strain>
    </source>
</reference>
<evidence type="ECO:0000256" key="1">
    <source>
        <dbReference type="ARBA" id="ARBA00010515"/>
    </source>
</evidence>
<dbReference type="Pfam" id="PF07859">
    <property type="entry name" value="Abhydrolase_3"/>
    <property type="match status" value="1"/>
</dbReference>
<comment type="caution">
    <text evidence="5">The sequence shown here is derived from an EMBL/GenBank/DDBJ whole genome shotgun (WGS) entry which is preliminary data.</text>
</comment>
<evidence type="ECO:0000313" key="7">
    <source>
        <dbReference type="Proteomes" id="UP001178888"/>
    </source>
</evidence>
<keyword evidence="7" id="KW-1185">Reference proteome</keyword>
<dbReference type="RefSeq" id="WP_133333451.1">
    <property type="nucleotide sequence ID" value="NZ_JAVGVR010000001.1"/>
</dbReference>
<sequence>MASLRSVIFKKIMNRAILRTVGTSIEEKRRTMDRASLMWTRVPKNCMVEKVYIEGIEAEWLTNKPVAEDKVLLYFHGGAYTYGSTDSHRALAGKIGKAAGVRVLLPEYRLAPENPYPAAIEDAVKIYKWLLEQGFESSNIFVAGDSAGGGLSLVLTLVLKEEGIGCPASIICLSPWVDLASSGVSYWKKVKEDPLFTPDGIKKAARVYAGDEILTSPFISPVYADLTGLPPIFIQVGSEELLLSDAEMLAAQAKRYQVPVNFKIWQGMWHVWQLTGNLLPEAKQAIAEIGDFVKRH</sequence>
<comment type="similarity">
    <text evidence="1">Belongs to the 'GDXG' lipolytic enzyme family.</text>
</comment>
<proteinExistence type="inferred from homology"/>
<protein>
    <submittedName>
        <fullName evidence="5">Alpha/beta hydrolase</fullName>
    </submittedName>
</protein>
<accession>A0A4R5VVQ1</accession>
<dbReference type="GO" id="GO:0004806">
    <property type="term" value="F:triacylglycerol lipase activity"/>
    <property type="evidence" value="ECO:0007669"/>
    <property type="project" value="TreeGrafter"/>
</dbReference>
<dbReference type="InterPro" id="IPR013094">
    <property type="entry name" value="AB_hydrolase_3"/>
</dbReference>
<reference evidence="5 6" key="1">
    <citation type="submission" date="2019-03" db="EMBL/GenBank/DDBJ databases">
        <title>Bacillus niacini sp. nov. a Nicotinate-Metabolizing Mesophile Isolated from Soil.</title>
        <authorList>
            <person name="Zhang G."/>
        </authorList>
    </citation>
    <scope>NUCLEOTIDE SEQUENCE [LARGE SCALE GENOMIC DNA]</scope>
    <source>
        <strain evidence="5 6">WN066</strain>
    </source>
</reference>
<keyword evidence="2 5" id="KW-0378">Hydrolase</keyword>
<feature type="domain" description="Alpha/beta hydrolase fold-3" evidence="3">
    <location>
        <begin position="72"/>
        <end position="273"/>
    </location>
</feature>
<dbReference type="Proteomes" id="UP000295132">
    <property type="component" value="Unassembled WGS sequence"/>
</dbReference>
<dbReference type="PANTHER" id="PTHR48081:SF30">
    <property type="entry name" value="ACETYL-HYDROLASE LIPR-RELATED"/>
    <property type="match status" value="1"/>
</dbReference>
<evidence type="ECO:0000256" key="2">
    <source>
        <dbReference type="ARBA" id="ARBA00022801"/>
    </source>
</evidence>
<dbReference type="Gene3D" id="3.40.50.1820">
    <property type="entry name" value="alpha/beta hydrolase"/>
    <property type="match status" value="1"/>
</dbReference>
<dbReference type="PANTHER" id="PTHR48081">
    <property type="entry name" value="AB HYDROLASE SUPERFAMILY PROTEIN C4A8.06C"/>
    <property type="match status" value="1"/>
</dbReference>
<dbReference type="Proteomes" id="UP001178888">
    <property type="component" value="Unassembled WGS sequence"/>
</dbReference>
<dbReference type="AlphaFoldDB" id="A0A4R5VVQ1"/>
<gene>
    <name evidence="5" type="ORF">E2K98_06535</name>
    <name evidence="4" type="ORF">RCG21_14055</name>
</gene>
<organism evidence="5 6">
    <name type="scientific">Bacillus salipaludis</name>
    <dbReference type="NCBI Taxonomy" id="2547811"/>
    <lineage>
        <taxon>Bacteria</taxon>
        <taxon>Bacillati</taxon>
        <taxon>Bacillota</taxon>
        <taxon>Bacilli</taxon>
        <taxon>Bacillales</taxon>
        <taxon>Bacillaceae</taxon>
        <taxon>Bacillus</taxon>
    </lineage>
</organism>
<dbReference type="InterPro" id="IPR029058">
    <property type="entry name" value="AB_hydrolase_fold"/>
</dbReference>
<evidence type="ECO:0000259" key="3">
    <source>
        <dbReference type="Pfam" id="PF07859"/>
    </source>
</evidence>
<evidence type="ECO:0000313" key="5">
    <source>
        <dbReference type="EMBL" id="TDK63107.1"/>
    </source>
</evidence>
<dbReference type="InterPro" id="IPR002168">
    <property type="entry name" value="Lipase_GDXG_HIS_AS"/>
</dbReference>
<evidence type="ECO:0000313" key="4">
    <source>
        <dbReference type="EMBL" id="MDQ6597468.1"/>
    </source>
</evidence>
<dbReference type="EMBL" id="JAVGVR010000001">
    <property type="protein sequence ID" value="MDQ6597468.1"/>
    <property type="molecule type" value="Genomic_DNA"/>
</dbReference>
<evidence type="ECO:0000313" key="6">
    <source>
        <dbReference type="Proteomes" id="UP000295132"/>
    </source>
</evidence>
<dbReference type="InterPro" id="IPR050300">
    <property type="entry name" value="GDXG_lipolytic_enzyme"/>
</dbReference>
<dbReference type="PROSITE" id="PS01173">
    <property type="entry name" value="LIPASE_GDXG_HIS"/>
    <property type="match status" value="1"/>
</dbReference>